<keyword evidence="5" id="KW-0175">Coiled coil</keyword>
<dbReference type="GO" id="GO:0016887">
    <property type="term" value="F:ATP hydrolysis activity"/>
    <property type="evidence" value="ECO:0007669"/>
    <property type="project" value="InterPro"/>
</dbReference>
<dbReference type="CDD" id="cd03221">
    <property type="entry name" value="ABCF_EF-3"/>
    <property type="match status" value="2"/>
</dbReference>
<evidence type="ECO:0000313" key="8">
    <source>
        <dbReference type="Proteomes" id="UP000773614"/>
    </source>
</evidence>
<dbReference type="SUPFAM" id="SSF52540">
    <property type="entry name" value="P-loop containing nucleoside triphosphate hydrolases"/>
    <property type="match status" value="2"/>
</dbReference>
<dbReference type="InterPro" id="IPR050611">
    <property type="entry name" value="ABCF"/>
</dbReference>
<keyword evidence="3" id="KW-0547">Nucleotide-binding</keyword>
<dbReference type="Gene3D" id="3.40.50.300">
    <property type="entry name" value="P-loop containing nucleotide triphosphate hydrolases"/>
    <property type="match status" value="2"/>
</dbReference>
<evidence type="ECO:0000313" key="7">
    <source>
        <dbReference type="EMBL" id="MYZ49858.1"/>
    </source>
</evidence>
<dbReference type="InterPro" id="IPR003439">
    <property type="entry name" value="ABC_transporter-like_ATP-bd"/>
</dbReference>
<feature type="domain" description="ABC transporter" evidence="6">
    <location>
        <begin position="311"/>
        <end position="526"/>
    </location>
</feature>
<dbReference type="Pfam" id="PF12848">
    <property type="entry name" value="ABC_tran_Xtn"/>
    <property type="match status" value="1"/>
</dbReference>
<evidence type="ECO:0000256" key="4">
    <source>
        <dbReference type="ARBA" id="ARBA00022840"/>
    </source>
</evidence>
<dbReference type="InterPro" id="IPR027417">
    <property type="entry name" value="P-loop_NTPase"/>
</dbReference>
<dbReference type="OrthoDB" id="9808609at2"/>
<protein>
    <submittedName>
        <fullName evidence="7">ABC transporter ATP-binding protein</fullName>
    </submittedName>
</protein>
<feature type="coiled-coil region" evidence="5">
    <location>
        <begin position="553"/>
        <end position="580"/>
    </location>
</feature>
<dbReference type="PROSITE" id="PS50893">
    <property type="entry name" value="ABC_TRANSPORTER_2"/>
    <property type="match status" value="2"/>
</dbReference>
<dbReference type="InterPro" id="IPR032781">
    <property type="entry name" value="ABC_tran_Xtn"/>
</dbReference>
<evidence type="ECO:0000256" key="3">
    <source>
        <dbReference type="ARBA" id="ARBA00022741"/>
    </source>
</evidence>
<dbReference type="PANTHER" id="PTHR19211:SF14">
    <property type="entry name" value="ATP-BINDING CASSETTE SUB-FAMILY F MEMBER 1"/>
    <property type="match status" value="1"/>
</dbReference>
<comment type="caution">
    <text evidence="7">The sequence shown here is derived from an EMBL/GenBank/DDBJ whole genome shotgun (WGS) entry which is preliminary data.</text>
</comment>
<reference evidence="7" key="1">
    <citation type="submission" date="2019-03" db="EMBL/GenBank/DDBJ databases">
        <title>Afifella sp. nov., isolated from activated sludge.</title>
        <authorList>
            <person name="Li Q."/>
            <person name="Liu Y."/>
        </authorList>
    </citation>
    <scope>NUCLEOTIDE SEQUENCE</scope>
    <source>
        <strain evidence="7">L72</strain>
    </source>
</reference>
<gene>
    <name evidence="7" type="ORF">E4O86_19305</name>
</gene>
<evidence type="ECO:0000256" key="1">
    <source>
        <dbReference type="ARBA" id="ARBA00005417"/>
    </source>
</evidence>
<organism evidence="7 8">
    <name type="scientific">Propylenella binzhouense</name>
    <dbReference type="NCBI Taxonomy" id="2555902"/>
    <lineage>
        <taxon>Bacteria</taxon>
        <taxon>Pseudomonadati</taxon>
        <taxon>Pseudomonadota</taxon>
        <taxon>Alphaproteobacteria</taxon>
        <taxon>Hyphomicrobiales</taxon>
        <taxon>Propylenellaceae</taxon>
        <taxon>Propylenella</taxon>
    </lineage>
</organism>
<dbReference type="InterPro" id="IPR032524">
    <property type="entry name" value="ABC_tran_C"/>
</dbReference>
<dbReference type="EMBL" id="SPKJ01000100">
    <property type="protein sequence ID" value="MYZ49858.1"/>
    <property type="molecule type" value="Genomic_DNA"/>
</dbReference>
<dbReference type="PANTHER" id="PTHR19211">
    <property type="entry name" value="ATP-BINDING TRANSPORT PROTEIN-RELATED"/>
    <property type="match status" value="1"/>
</dbReference>
<accession>A0A964T7D4</accession>
<name>A0A964T7D4_9HYPH</name>
<dbReference type="GO" id="GO:0005524">
    <property type="term" value="F:ATP binding"/>
    <property type="evidence" value="ECO:0007669"/>
    <property type="project" value="UniProtKB-KW"/>
</dbReference>
<dbReference type="GO" id="GO:0003677">
    <property type="term" value="F:DNA binding"/>
    <property type="evidence" value="ECO:0007669"/>
    <property type="project" value="InterPro"/>
</dbReference>
<evidence type="ECO:0000256" key="2">
    <source>
        <dbReference type="ARBA" id="ARBA00022737"/>
    </source>
</evidence>
<dbReference type="InterPro" id="IPR017871">
    <property type="entry name" value="ABC_transporter-like_CS"/>
</dbReference>
<comment type="similarity">
    <text evidence="1">Belongs to the ABC transporter superfamily.</text>
</comment>
<dbReference type="Proteomes" id="UP000773614">
    <property type="component" value="Unassembled WGS sequence"/>
</dbReference>
<dbReference type="SMART" id="SM00382">
    <property type="entry name" value="AAA"/>
    <property type="match status" value="2"/>
</dbReference>
<dbReference type="InterPro" id="IPR003593">
    <property type="entry name" value="AAA+_ATPase"/>
</dbReference>
<evidence type="ECO:0000259" key="6">
    <source>
        <dbReference type="PROSITE" id="PS50893"/>
    </source>
</evidence>
<proteinExistence type="inferred from homology"/>
<keyword evidence="8" id="KW-1185">Reference proteome</keyword>
<keyword evidence="2" id="KW-0677">Repeat</keyword>
<feature type="domain" description="ABC transporter" evidence="6">
    <location>
        <begin position="2"/>
        <end position="243"/>
    </location>
</feature>
<dbReference type="Pfam" id="PF00005">
    <property type="entry name" value="ABC_tran"/>
    <property type="match status" value="2"/>
</dbReference>
<dbReference type="FunFam" id="3.40.50.300:FF:000011">
    <property type="entry name" value="Putative ABC transporter ATP-binding component"/>
    <property type="match status" value="1"/>
</dbReference>
<keyword evidence="4 7" id="KW-0067">ATP-binding</keyword>
<sequence length="628" mass="68931">MLQISDLTLRIAGRTLVEGASVTIPDGARVGLVGRNGAGKTTLVKAIAGDLQPDGGRIEMPKGARLGRVAQEAPGGPESLLETVLAADRERKLLLDEAETATDPHRIAEIHVRLADIGAHEAEARAARILAGLGFDHEAQQRPCASFSGGWRMRVALAAVLFSEPDLLLLDEPTNYLDLEGTLWLERYLARYPRTAIVISHDRDLLNNAVDGIVHLFDRKLSFFRGNYDSFERQLSEARALQSKQRAKQEAERRHMEAFVERFRAKATKARQAQSRLKALARLKPIAEITEENVVPFRFPDPAKPLSPPILRLSDVAVGYRPGAPVLSHLDLRIDDDDRIALLGANGNGKSTFAKLVAGRLQPASGEIVRAPKLEVGLFAQHQMEALDPARSAYDHVRALMPGASEAQIRSRVAQMGLSTEKMATAAGDLSGGEKARLMMGIAAFGAPNLLILDEPTNHLDIDSREALVHALNDYAGAVILISHDRHLLEACADRLWLVDRGTVQPFEGDLDDYRRLVLSRAEGERPAAGGADGRGPSQKELRRQAAERREALAPLRKKIKDCERLIEKLQKEVELLERRLADPALYDDPDRAAKLAQERAQKAKARGEAEEAWLALSEEEAALQEAE</sequence>
<dbReference type="PROSITE" id="PS00211">
    <property type="entry name" value="ABC_TRANSPORTER_1"/>
    <property type="match status" value="2"/>
</dbReference>
<dbReference type="AlphaFoldDB" id="A0A964T7D4"/>
<dbReference type="Pfam" id="PF16326">
    <property type="entry name" value="ABC_tran_CTD"/>
    <property type="match status" value="1"/>
</dbReference>
<dbReference type="RefSeq" id="WP_161142198.1">
    <property type="nucleotide sequence ID" value="NZ_SPKJ01000100.1"/>
</dbReference>
<evidence type="ECO:0000256" key="5">
    <source>
        <dbReference type="SAM" id="Coils"/>
    </source>
</evidence>